<dbReference type="EMBL" id="GBRH01201378">
    <property type="protein sequence ID" value="JAD96517.1"/>
    <property type="molecule type" value="Transcribed_RNA"/>
</dbReference>
<accession>A0A0A9EKF2</accession>
<reference evidence="1" key="2">
    <citation type="journal article" date="2015" name="Data Brief">
        <title>Shoot transcriptome of the giant reed, Arundo donax.</title>
        <authorList>
            <person name="Barrero R.A."/>
            <person name="Guerrero F.D."/>
            <person name="Moolhuijzen P."/>
            <person name="Goolsby J.A."/>
            <person name="Tidwell J."/>
            <person name="Bellgard S.E."/>
            <person name="Bellgard M.I."/>
        </authorList>
    </citation>
    <scope>NUCLEOTIDE SEQUENCE</scope>
    <source>
        <tissue evidence="1">Shoot tissue taken approximately 20 cm above the soil surface</tissue>
    </source>
</reference>
<reference evidence="1" key="1">
    <citation type="submission" date="2014-09" db="EMBL/GenBank/DDBJ databases">
        <authorList>
            <person name="Magalhaes I.L.F."/>
            <person name="Oliveira U."/>
            <person name="Santos F.R."/>
            <person name="Vidigal T.H.D.A."/>
            <person name="Brescovit A.D."/>
            <person name="Santos A.J."/>
        </authorList>
    </citation>
    <scope>NUCLEOTIDE SEQUENCE</scope>
    <source>
        <tissue evidence="1">Shoot tissue taken approximately 20 cm above the soil surface</tissue>
    </source>
</reference>
<evidence type="ECO:0000313" key="1">
    <source>
        <dbReference type="EMBL" id="JAD96517.1"/>
    </source>
</evidence>
<protein>
    <submittedName>
        <fullName evidence="1">Uncharacterized protein</fullName>
    </submittedName>
</protein>
<dbReference type="AlphaFoldDB" id="A0A0A9EKF2"/>
<organism evidence="1">
    <name type="scientific">Arundo donax</name>
    <name type="common">Giant reed</name>
    <name type="synonym">Donax arundinaceus</name>
    <dbReference type="NCBI Taxonomy" id="35708"/>
    <lineage>
        <taxon>Eukaryota</taxon>
        <taxon>Viridiplantae</taxon>
        <taxon>Streptophyta</taxon>
        <taxon>Embryophyta</taxon>
        <taxon>Tracheophyta</taxon>
        <taxon>Spermatophyta</taxon>
        <taxon>Magnoliopsida</taxon>
        <taxon>Liliopsida</taxon>
        <taxon>Poales</taxon>
        <taxon>Poaceae</taxon>
        <taxon>PACMAD clade</taxon>
        <taxon>Arundinoideae</taxon>
        <taxon>Arundineae</taxon>
        <taxon>Arundo</taxon>
    </lineage>
</organism>
<proteinExistence type="predicted"/>
<name>A0A0A9EKF2_ARUDO</name>
<sequence>MRSPTARGEDMVELANFERTFANSEHTV</sequence>